<proteinExistence type="predicted"/>
<dbReference type="EMBL" id="JAQQWL010000015">
    <property type="protein sequence ID" value="KAK8040923.1"/>
    <property type="molecule type" value="Genomic_DNA"/>
</dbReference>
<protein>
    <submittedName>
        <fullName evidence="1">HET-domain-containing protein</fullName>
    </submittedName>
</protein>
<comment type="caution">
    <text evidence="1">The sequence shown here is derived from an EMBL/GenBank/DDBJ whole genome shotgun (WGS) entry which is preliminary data.</text>
</comment>
<accession>A0ABR1T575</accession>
<evidence type="ECO:0000313" key="2">
    <source>
        <dbReference type="Proteomes" id="UP001480595"/>
    </source>
</evidence>
<gene>
    <name evidence="1" type="ORF">PG994_013930</name>
</gene>
<evidence type="ECO:0000313" key="1">
    <source>
        <dbReference type="EMBL" id="KAK8040923.1"/>
    </source>
</evidence>
<sequence>MDTPIGNWVSGDSIFRDVFISTEFRSYSNPVGRELQFIQSRHCPEASGFLFQTGFGNMDHIQAYIEVYDARSFTVTTLRQRRPRDTSHQLVSSGHFSVLFSAVWDADGTPVAFHHTIIREKASDVLMNTQNGNNWEIFNNHHT</sequence>
<keyword evidence="2" id="KW-1185">Reference proteome</keyword>
<dbReference type="Proteomes" id="UP001480595">
    <property type="component" value="Unassembled WGS sequence"/>
</dbReference>
<dbReference type="GeneID" id="92098402"/>
<reference evidence="1 2" key="1">
    <citation type="submission" date="2023-01" db="EMBL/GenBank/DDBJ databases">
        <title>Analysis of 21 Apiospora genomes using comparative genomics revels a genus with tremendous synthesis potential of carbohydrate active enzymes and secondary metabolites.</title>
        <authorList>
            <person name="Sorensen T."/>
        </authorList>
    </citation>
    <scope>NUCLEOTIDE SEQUENCE [LARGE SCALE GENOMIC DNA]</scope>
    <source>
        <strain evidence="1 2">CBS 135458</strain>
    </source>
</reference>
<organism evidence="1 2">
    <name type="scientific">Apiospora phragmitis</name>
    <dbReference type="NCBI Taxonomy" id="2905665"/>
    <lineage>
        <taxon>Eukaryota</taxon>
        <taxon>Fungi</taxon>
        <taxon>Dikarya</taxon>
        <taxon>Ascomycota</taxon>
        <taxon>Pezizomycotina</taxon>
        <taxon>Sordariomycetes</taxon>
        <taxon>Xylariomycetidae</taxon>
        <taxon>Amphisphaeriales</taxon>
        <taxon>Apiosporaceae</taxon>
        <taxon>Apiospora</taxon>
    </lineage>
</organism>
<name>A0ABR1T575_9PEZI</name>
<dbReference type="RefSeq" id="XP_066708468.1">
    <property type="nucleotide sequence ID" value="XM_066865339.1"/>
</dbReference>